<evidence type="ECO:0000313" key="8">
    <source>
        <dbReference type="EMBL" id="GGE17800.1"/>
    </source>
</evidence>
<dbReference type="EC" id="3.1.11.6" evidence="6"/>
<dbReference type="SUPFAM" id="SSF116842">
    <property type="entry name" value="XseB-like"/>
    <property type="match status" value="1"/>
</dbReference>
<keyword evidence="3 6" id="KW-0540">Nuclease</keyword>
<keyword evidence="2 6" id="KW-0963">Cytoplasm</keyword>
<keyword evidence="5 6" id="KW-0269">Exonuclease</keyword>
<dbReference type="Pfam" id="PF02609">
    <property type="entry name" value="Exonuc_VII_S"/>
    <property type="match status" value="1"/>
</dbReference>
<dbReference type="RefSeq" id="WP_188406594.1">
    <property type="nucleotide sequence ID" value="NZ_BMGL01000010.1"/>
</dbReference>
<evidence type="ECO:0000256" key="1">
    <source>
        <dbReference type="ARBA" id="ARBA00009998"/>
    </source>
</evidence>
<dbReference type="NCBIfam" id="TIGR01280">
    <property type="entry name" value="xseB"/>
    <property type="match status" value="1"/>
</dbReference>
<reference evidence="8 9" key="1">
    <citation type="journal article" date="2014" name="Int. J. Syst. Evol. Microbiol.">
        <title>Complete genome sequence of Corynebacterium casei LMG S-19264T (=DSM 44701T), isolated from a smear-ripened cheese.</title>
        <authorList>
            <consortium name="US DOE Joint Genome Institute (JGI-PGF)"/>
            <person name="Walter F."/>
            <person name="Albersmeier A."/>
            <person name="Kalinowski J."/>
            <person name="Ruckert C."/>
        </authorList>
    </citation>
    <scope>NUCLEOTIDE SEQUENCE [LARGE SCALE GENOMIC DNA]</scope>
    <source>
        <strain evidence="8 9">CGMCC 1.12925</strain>
    </source>
</reference>
<evidence type="ECO:0000256" key="7">
    <source>
        <dbReference type="SAM" id="Coils"/>
    </source>
</evidence>
<name>A0A916ZXB7_9FLAO</name>
<protein>
    <recommendedName>
        <fullName evidence="6">Exodeoxyribonuclease 7 small subunit</fullName>
        <ecNumber evidence="6">3.1.11.6</ecNumber>
    </recommendedName>
    <alternativeName>
        <fullName evidence="6">Exodeoxyribonuclease VII small subunit</fullName>
        <shortName evidence="6">Exonuclease VII small subunit</shortName>
    </alternativeName>
</protein>
<keyword evidence="9" id="KW-1185">Reference proteome</keyword>
<dbReference type="GO" id="GO:0009318">
    <property type="term" value="C:exodeoxyribonuclease VII complex"/>
    <property type="evidence" value="ECO:0007669"/>
    <property type="project" value="UniProtKB-UniRule"/>
</dbReference>
<keyword evidence="7" id="KW-0175">Coiled coil</keyword>
<dbReference type="InterPro" id="IPR037004">
    <property type="entry name" value="Exonuc_VII_ssu_sf"/>
</dbReference>
<evidence type="ECO:0000256" key="2">
    <source>
        <dbReference type="ARBA" id="ARBA00022490"/>
    </source>
</evidence>
<dbReference type="GO" id="GO:0006308">
    <property type="term" value="P:DNA catabolic process"/>
    <property type="evidence" value="ECO:0007669"/>
    <property type="project" value="UniProtKB-UniRule"/>
</dbReference>
<evidence type="ECO:0000256" key="5">
    <source>
        <dbReference type="ARBA" id="ARBA00022839"/>
    </source>
</evidence>
<dbReference type="HAMAP" id="MF_00337">
    <property type="entry name" value="Exonuc_7_S"/>
    <property type="match status" value="1"/>
</dbReference>
<evidence type="ECO:0000256" key="6">
    <source>
        <dbReference type="HAMAP-Rule" id="MF_00337"/>
    </source>
</evidence>
<comment type="function">
    <text evidence="6">Bidirectionally degrades single-stranded DNA into large acid-insoluble oligonucleotides, which are then degraded further into small acid-soluble oligonucleotides.</text>
</comment>
<comment type="similarity">
    <text evidence="1 6">Belongs to the XseB family.</text>
</comment>
<comment type="caution">
    <text evidence="8">The sequence shown here is derived from an EMBL/GenBank/DDBJ whole genome shotgun (WGS) entry which is preliminary data.</text>
</comment>
<evidence type="ECO:0000256" key="4">
    <source>
        <dbReference type="ARBA" id="ARBA00022801"/>
    </source>
</evidence>
<dbReference type="Gene3D" id="1.10.287.1040">
    <property type="entry name" value="Exonuclease VII, small subunit"/>
    <property type="match status" value="1"/>
</dbReference>
<dbReference type="AlphaFoldDB" id="A0A916ZXB7"/>
<sequence>MKKMKYNQALEELEQIVTEIENEEISVDDLAEKVERASKLIEACKGILSKTEAEVEKILKGMEGEE</sequence>
<dbReference type="InterPro" id="IPR003761">
    <property type="entry name" value="Exonuc_VII_S"/>
</dbReference>
<keyword evidence="4 6" id="KW-0378">Hydrolase</keyword>
<dbReference type="GO" id="GO:0005737">
    <property type="term" value="C:cytoplasm"/>
    <property type="evidence" value="ECO:0007669"/>
    <property type="project" value="UniProtKB-SubCell"/>
</dbReference>
<feature type="coiled-coil region" evidence="7">
    <location>
        <begin position="3"/>
        <end position="40"/>
    </location>
</feature>
<comment type="subunit">
    <text evidence="6">Heterooligomer composed of large and small subunits.</text>
</comment>
<dbReference type="EMBL" id="BMGL01000010">
    <property type="protein sequence ID" value="GGE17800.1"/>
    <property type="molecule type" value="Genomic_DNA"/>
</dbReference>
<dbReference type="Proteomes" id="UP000599688">
    <property type="component" value="Unassembled WGS sequence"/>
</dbReference>
<evidence type="ECO:0000256" key="3">
    <source>
        <dbReference type="ARBA" id="ARBA00022722"/>
    </source>
</evidence>
<proteinExistence type="inferred from homology"/>
<comment type="subcellular location">
    <subcellularLocation>
        <location evidence="6">Cytoplasm</location>
    </subcellularLocation>
</comment>
<evidence type="ECO:0000313" key="9">
    <source>
        <dbReference type="Proteomes" id="UP000599688"/>
    </source>
</evidence>
<gene>
    <name evidence="6" type="primary">xseB</name>
    <name evidence="8" type="ORF">GCM10010831_18800</name>
</gene>
<organism evidence="8 9">
    <name type="scientific">Psychroflexus salis</name>
    <dbReference type="NCBI Taxonomy" id="1526574"/>
    <lineage>
        <taxon>Bacteria</taxon>
        <taxon>Pseudomonadati</taxon>
        <taxon>Bacteroidota</taxon>
        <taxon>Flavobacteriia</taxon>
        <taxon>Flavobacteriales</taxon>
        <taxon>Flavobacteriaceae</taxon>
        <taxon>Psychroflexus</taxon>
    </lineage>
</organism>
<comment type="catalytic activity">
    <reaction evidence="6">
        <text>Exonucleolytic cleavage in either 5'- to 3'- or 3'- to 5'-direction to yield nucleoside 5'-phosphates.</text>
        <dbReference type="EC" id="3.1.11.6"/>
    </reaction>
</comment>
<accession>A0A916ZXB7</accession>
<dbReference type="GO" id="GO:0008855">
    <property type="term" value="F:exodeoxyribonuclease VII activity"/>
    <property type="evidence" value="ECO:0007669"/>
    <property type="project" value="UniProtKB-UniRule"/>
</dbReference>